<gene>
    <name evidence="5" type="ORF">C1SCF055_LOCUS1254</name>
</gene>
<evidence type="ECO:0000256" key="2">
    <source>
        <dbReference type="SAM" id="Phobius"/>
    </source>
</evidence>
<organism evidence="5">
    <name type="scientific">Cladocopium goreaui</name>
    <dbReference type="NCBI Taxonomy" id="2562237"/>
    <lineage>
        <taxon>Eukaryota</taxon>
        <taxon>Sar</taxon>
        <taxon>Alveolata</taxon>
        <taxon>Dinophyceae</taxon>
        <taxon>Suessiales</taxon>
        <taxon>Symbiodiniaceae</taxon>
        <taxon>Cladocopium</taxon>
    </lineage>
</organism>
<feature type="chain" id="PRO_5043269414" evidence="3">
    <location>
        <begin position="21"/>
        <end position="1255"/>
    </location>
</feature>
<comment type="caution">
    <text evidence="5">The sequence shown here is derived from an EMBL/GenBank/DDBJ whole genome shotgun (WGS) entry which is preliminary data.</text>
</comment>
<feature type="compositionally biased region" description="Pro residues" evidence="1">
    <location>
        <begin position="744"/>
        <end position="762"/>
    </location>
</feature>
<feature type="compositionally biased region" description="Basic residues" evidence="1">
    <location>
        <begin position="1010"/>
        <end position="1020"/>
    </location>
</feature>
<evidence type="ECO:0000256" key="3">
    <source>
        <dbReference type="SAM" id="SignalP"/>
    </source>
</evidence>
<feature type="domain" description="Methyltransferase FkbM" evidence="4">
    <location>
        <begin position="308"/>
        <end position="477"/>
    </location>
</feature>
<evidence type="ECO:0000313" key="8">
    <source>
        <dbReference type="Proteomes" id="UP001152797"/>
    </source>
</evidence>
<evidence type="ECO:0000313" key="7">
    <source>
        <dbReference type="EMBL" id="CAL4760003.1"/>
    </source>
</evidence>
<dbReference type="Proteomes" id="UP001152797">
    <property type="component" value="Unassembled WGS sequence"/>
</dbReference>
<keyword evidence="3" id="KW-0732">Signal</keyword>
<feature type="compositionally biased region" description="Basic and acidic residues" evidence="1">
    <location>
        <begin position="851"/>
        <end position="863"/>
    </location>
</feature>
<dbReference type="OrthoDB" id="530233at2759"/>
<dbReference type="Gene3D" id="3.40.50.150">
    <property type="entry name" value="Vaccinia Virus protein VP39"/>
    <property type="match status" value="1"/>
</dbReference>
<feature type="compositionally biased region" description="Pro residues" evidence="1">
    <location>
        <begin position="629"/>
        <end position="650"/>
    </location>
</feature>
<reference evidence="6" key="2">
    <citation type="submission" date="2024-04" db="EMBL/GenBank/DDBJ databases">
        <authorList>
            <person name="Chen Y."/>
            <person name="Shah S."/>
            <person name="Dougan E. K."/>
            <person name="Thang M."/>
            <person name="Chan C."/>
        </authorList>
    </citation>
    <scope>NUCLEOTIDE SEQUENCE [LARGE SCALE GENOMIC DNA]</scope>
</reference>
<keyword evidence="8" id="KW-1185">Reference proteome</keyword>
<dbReference type="InterPro" id="IPR029063">
    <property type="entry name" value="SAM-dependent_MTases_sf"/>
</dbReference>
<feature type="compositionally biased region" description="Pro residues" evidence="1">
    <location>
        <begin position="1025"/>
        <end position="1034"/>
    </location>
</feature>
<name>A0A9P1BFY7_9DINO</name>
<dbReference type="PANTHER" id="PTHR34203:SF15">
    <property type="entry name" value="SLL1173 PROTEIN"/>
    <property type="match status" value="1"/>
</dbReference>
<feature type="region of interest" description="Disordered" evidence="1">
    <location>
        <begin position="558"/>
        <end position="654"/>
    </location>
</feature>
<dbReference type="SUPFAM" id="SSF53335">
    <property type="entry name" value="S-adenosyl-L-methionine-dependent methyltransferases"/>
    <property type="match status" value="1"/>
</dbReference>
<feature type="compositionally biased region" description="Low complexity" evidence="1">
    <location>
        <begin position="927"/>
        <end position="938"/>
    </location>
</feature>
<dbReference type="InterPro" id="IPR052514">
    <property type="entry name" value="SAM-dependent_MTase"/>
</dbReference>
<feature type="transmembrane region" description="Helical" evidence="2">
    <location>
        <begin position="1178"/>
        <end position="1195"/>
    </location>
</feature>
<feature type="compositionally biased region" description="Polar residues" evidence="1">
    <location>
        <begin position="766"/>
        <end position="778"/>
    </location>
</feature>
<evidence type="ECO:0000256" key="1">
    <source>
        <dbReference type="SAM" id="MobiDB-lite"/>
    </source>
</evidence>
<keyword evidence="2" id="KW-0472">Membrane</keyword>
<dbReference type="InterPro" id="IPR006342">
    <property type="entry name" value="FkbM_mtfrase"/>
</dbReference>
<sequence length="1255" mass="136631">MRLWILHVWLGFAASWVVTAEDSSCEEFAGKRLSAWQIAKKALWDRVRGASLEISMQEGALMQLSVEVEGIPGAAQDCPLGMLSIQLFLLDMLRVLPKSSQQTEIAAWFERLINQAIFQIQWSDVIRSGWPIFGLLARLSRLSQPVQLDRDIWRRIRPTGIPVPIDEIQAQLQHAINLELAEAGHSSHILLKSFFSPDSTALWSDISSQGQEYILKEASLKDDQLHSLAYYFLRHLRTEFAGFAGPVDPFLRSILGLSEEQHRSTLSCWDVGAAPVPRNTKGERHKVVEHPEQDVWQICHHHGLATRAFEPSEMGFQRLIASSTSLQDHGSLAIHRLAVSNITGQAHFNRGGQVTGSLGSRGCGHWLSSDECKDPNTWEVVNVTTVDALLGADGILDILKVDVEGHEWQILQGAHRALSSGRIGLIILEYGDKWSSDTSQAALQFLSTFHSATSDKEVPEVPTLRSVMQFMEALGYEGYFVGSKTPLPITGVTRPQSGEESSSSLSQLKALAESCNSKDGRLGWFRDKKLRVCFEFNWHPVQFLEFCFEWLPQSRMLAKPPPRSAPAKPIPLKEQAKPKVFKYPKRPAVGKVRPPEPKVLPRAPHSLQLPVMPTLQLKATGQSLAKGRPQPPARPPGQLPRPPQEPPPPGHLLARAQSDIPELASTGFSEFSRMSPGTIGPFGLTLPELPPLPQGNLKAIADGKPAPSPPPKGSTGPRPPKTPPPVNKMFFVAPKGVPMAVPALPAPPSNQPRACPPLPKLPPTRTVGQLSTIRSGGSPQAPPPAPPPHATPRVRPAGLAKSPATTPMAAAQEDHLQRAASLPGAVSPEEVVEPRAEDVEQEAARAAQLVRDPEHTMPARDNEASSSSPNRRRRPVVASATRAEQLEMAEVDLPNIPRAASSKSTMPLALPKGMQAYSQEASAPGRSPLASSPVSLSPGADNSPLRLAGSNLRMDVPKQASDVPAPQGKHAARFGVPVSPPSNPKAAQGPEAGDSSSLVRRLPSQTMPRHPPKPPPKVRGKALLPTPPSGPPPAHAIVLPKGKPQDFATSSELQAVVAKAKPPPPLVHPPSEPLPSFVYRGNSQALQTIMDSRERGPKASALEPLPPKAPPLNDTMAFSALPPIVKEYVPPERGPKPVPEFVVKVSVWTVYLFVFWIFVYSISIIGFYGVYMASSSIWATYAATLCGCLLNFGILESMKCIILGCVELVKHETVRRQAELDARRTRMALKEQRLKERRSRLQEIQDMHVSPPLMG</sequence>
<evidence type="ECO:0000259" key="4">
    <source>
        <dbReference type="Pfam" id="PF05050"/>
    </source>
</evidence>
<keyword evidence="2" id="KW-1133">Transmembrane helix</keyword>
<feature type="transmembrane region" description="Helical" evidence="2">
    <location>
        <begin position="1148"/>
        <end position="1171"/>
    </location>
</feature>
<accession>A0A9P1BFY7</accession>
<evidence type="ECO:0000313" key="5">
    <source>
        <dbReference type="EMBL" id="CAI3972691.1"/>
    </source>
</evidence>
<feature type="compositionally biased region" description="Polar residues" evidence="1">
    <location>
        <begin position="994"/>
        <end position="1007"/>
    </location>
</feature>
<dbReference type="Pfam" id="PF05050">
    <property type="entry name" value="Methyltransf_21"/>
    <property type="match status" value="1"/>
</dbReference>
<feature type="signal peptide" evidence="3">
    <location>
        <begin position="1"/>
        <end position="20"/>
    </location>
</feature>
<evidence type="ECO:0000313" key="6">
    <source>
        <dbReference type="EMBL" id="CAL1126066.1"/>
    </source>
</evidence>
<protein>
    <submittedName>
        <fullName evidence="7">Titin</fullName>
    </submittedName>
</protein>
<dbReference type="EMBL" id="CAMXCT030000028">
    <property type="protein sequence ID" value="CAL4760003.1"/>
    <property type="molecule type" value="Genomic_DNA"/>
</dbReference>
<dbReference type="PANTHER" id="PTHR34203">
    <property type="entry name" value="METHYLTRANSFERASE, FKBM FAMILY PROTEIN"/>
    <property type="match status" value="1"/>
</dbReference>
<keyword evidence="2" id="KW-0812">Transmembrane</keyword>
<feature type="compositionally biased region" description="Pro residues" evidence="1">
    <location>
        <begin position="780"/>
        <end position="790"/>
    </location>
</feature>
<feature type="region of interest" description="Disordered" evidence="1">
    <location>
        <begin position="686"/>
        <end position="1041"/>
    </location>
</feature>
<dbReference type="AlphaFoldDB" id="A0A9P1BFY7"/>
<dbReference type="EMBL" id="CAMXCT020000028">
    <property type="protein sequence ID" value="CAL1126066.1"/>
    <property type="molecule type" value="Genomic_DNA"/>
</dbReference>
<feature type="compositionally biased region" description="Pro residues" evidence="1">
    <location>
        <begin position="706"/>
        <end position="726"/>
    </location>
</feature>
<reference evidence="5" key="1">
    <citation type="submission" date="2022-10" db="EMBL/GenBank/DDBJ databases">
        <authorList>
            <person name="Chen Y."/>
            <person name="Dougan E. K."/>
            <person name="Chan C."/>
            <person name="Rhodes N."/>
            <person name="Thang M."/>
        </authorList>
    </citation>
    <scope>NUCLEOTIDE SEQUENCE</scope>
</reference>
<dbReference type="EMBL" id="CAMXCT010000028">
    <property type="protein sequence ID" value="CAI3972691.1"/>
    <property type="molecule type" value="Genomic_DNA"/>
</dbReference>
<proteinExistence type="predicted"/>